<dbReference type="InterPro" id="IPR003672">
    <property type="entry name" value="CobN/Mg_chltase"/>
</dbReference>
<dbReference type="FunFam" id="2.60.40.10:FF:000270">
    <property type="entry name" value="Cell surface protein"/>
    <property type="match status" value="1"/>
</dbReference>
<accession>Q12XL0</accession>
<protein>
    <submittedName>
        <fullName evidence="4">Magnesium/cobalt chelatase-domain containing protein</fullName>
        <ecNumber evidence="4">6.6.1.2</ecNumber>
    </submittedName>
</protein>
<dbReference type="CDD" id="cd10150">
    <property type="entry name" value="CobN_like"/>
    <property type="match status" value="1"/>
</dbReference>
<keyword evidence="2" id="KW-1133">Transmembrane helix</keyword>
<dbReference type="PANTHER" id="PTHR44119">
    <property type="entry name" value="MAGNESIUM-CHELATASE SUBUNIT CHLH, CHLOROPLASTIC"/>
    <property type="match status" value="1"/>
</dbReference>
<dbReference type="PANTHER" id="PTHR44119:SF4">
    <property type="entry name" value="AEROBIC COBALTOCHELATASE SUBUNIT COBN"/>
    <property type="match status" value="1"/>
</dbReference>
<dbReference type="SUPFAM" id="SSF49299">
    <property type="entry name" value="PKD domain"/>
    <property type="match status" value="1"/>
</dbReference>
<reference evidence="5" key="1">
    <citation type="journal article" date="2009" name="ISME J.">
        <title>The genome sequence of the psychrophilic archaeon, Methanococcoides burtonii: the role of genome evolution in cold adaptation.</title>
        <authorList>
            <person name="Allen M.A."/>
            <person name="Lauro F.M."/>
            <person name="Williams T.J."/>
            <person name="Burg D."/>
            <person name="Siddiqui K.S."/>
            <person name="De Francisci D."/>
            <person name="Chong K.W."/>
            <person name="Pilak O."/>
            <person name="Chew H.H."/>
            <person name="De Maere M.Z."/>
            <person name="Ting L."/>
            <person name="Katrib M."/>
            <person name="Ng C."/>
            <person name="Sowers K.R."/>
            <person name="Galperin M.Y."/>
            <person name="Anderson I.J."/>
            <person name="Ivanova N."/>
            <person name="Dalin E."/>
            <person name="Martinez M."/>
            <person name="Lapidus A."/>
            <person name="Hauser L."/>
            <person name="Land M."/>
            <person name="Thomas T."/>
            <person name="Cavicchioli R."/>
        </authorList>
    </citation>
    <scope>NUCLEOTIDE SEQUENCE [LARGE SCALE GENOMIC DNA]</scope>
    <source>
        <strain evidence="5">DSM 6242 / NBRC 107633 / OCM 468 / ACE-M</strain>
    </source>
</reference>
<dbReference type="Gene3D" id="2.60.40.10">
    <property type="entry name" value="Immunoglobulins"/>
    <property type="match status" value="2"/>
</dbReference>
<dbReference type="KEGG" id="mbu:Mbur_0865"/>
<sequence length="2065" mass="230131">MKNKDTIYKKIKFILTALMLLIFLCGMPAAASSYELVANTTSDENGNFVFEGVPNGDYSIASMNYLYSAMAKEDMWFCNTSNINIESSDIVIDPIINRLDTSVNVDKVLGMLEKNEISGTTFKEGRKSNALINATSLVLISDTGEYIANTTSDQNGSFCFTDIPNGNYNIAALNYLYSSMSKKDIWYTNTTSLELTSSDIIIDPVISSTDETVDVDAVLGLLERNAISGTTFKKGRKSNTPINDTTLVLISDTGEYVANTTSDQNGSFCFTDIPNGNYNIAALSYLYSSMSKKDIWYTNTTSLELTSSDIIISPVISSTDETIDVDAVLGLLDRSEISGFTLQKGRRLNTPVNDTIVILLKEKNGLLVPTANFSINNASGNCPLTVEFTDLSENATSWHWDFGDGSNSTDQKPIHVYDSVGSFCVKLTASNAQNSDIERKIDLVTSYLPEENKTKSMLFLVLGAEETYMTKQAVKDMGMEDYVDVYGSYRENRVEIFYSPFEENISMEKYDVVFVSWKGGMSFLGTNLKPQICEMINESKTGTFVYDQNFDLDELSTIEYINHTEHPYLEDYWMEQYDNNIIRLITYLSVVDLSAPFTEYNGMIRIEEPSITPTNGIVHPDAGYEIFDDLVSYLEWYCEDDGKHHIYNPENYTVGITFFEGHDGDLCDGVTEALINELESRGINVIPTFRPAVIYELDDAEIYFKADNEWKADAFIDVGMGVSSMSSFVWQNEALQEMGVPVINGIQYQGTIEEWENSVSGQDGRFQYQIPIMEIGGEIESIVIGGKEYDEDMEAWTFQPIDYQMKWMVDRTVGWIDLQHIKNKDKRVAIIYYNHGKQGAMVAANLDVAPSIPNMLTAMKGDGYDLDGKDINRSEFIELVLQQGRNVGVWAPGELNYMVENYDVELLPVETYLEWFEDIEPAARQSVIGTWGEAPGKGMVYENESGKYFVFPKIEVGNVLIAPQPPRGLTINDTMLYHDQSVPPSHNYIAFYLWLNKEQNEGGFDTDAVVHFGRHGSEEWLQGKGVGLSVKECWPALLIQDMPVIYLYDVGGIGEGITAKRRGNAVMVDHLTAPVINSGLYGNLTQLHDAMHNYEEAEGSLKQEYKRSIINYYEDLNLEHELGNSSDDLSAMENETFENFVLHGPVHDYLHEIASSYMPYGLHILGEDMSEEGLTAMVKSMLGNDFRKHVNATGLCEDPDMLSPAHSPNVLDEILTKVLINGTEPMDVVIDQFNIDYTYGHYYSTVLSNTSGSYDAEFVKDGKYTIYAFKEVSDGWITGKDYTTIQNGETIGNIGITLSKNATGTTDSELEYVLNMLNDVPSIGSGAGVISGQTRYPGMDGSIKARINSTVVLQRDGKAIDMCVTGDDANYTFTDIPNGEYVIASIYQSMISGSWYFDSENIEITENGSSNVILEMEKDNTNAQAIISLLGEVSGTTIMNGSLVAEDGCNVVIITRLTDVQLTVANDLYAALDYSNALKECKDAEINGMIDALNGKYIPPALGDDPTRSPDEVLPTGKNFYAFNPNIVPTKESWEVGKQLVDDFLNEWKDGHDGQYPEKVGFVLWSSESMRHKGVMEAEVMYLLGVEPDYSSSGKVEGVKLIPEDELGRPRIDVLVTMTGVYRDNWKWQVQLMDRAVRLAADAESNAYPNYVNEHSEAIYDALMETENYTPSEARGLSMCRLFGPDDGSWGIGGLTNSVDASGTWTEEEKLANLYINSMSYAYGDKIWAFKDTEVFKKALADTDAVLFSRSGNSGRGSSSVIFDHTYEFFGGFGMAVRHVSGDTPDMFIVNLKDPAQAMTETLGAFLSRDLRSTYWNPTWIEGMMEHGYVGASEIDRMLEDFWGLNVMLPDEINNDMWNEFYNIYENDKYELGLDEWFQSENSWAKQSMEARMIEAIRKGYWDAPDEVLKTLAQKYQESVVENGVSCCHHTCGNPLLHEYVKGLASVTGYTDVVDAATKTTTLSEVTETRSKSGSGTKTEAKIVDTSTGNQTQSMDGGVGSDMTNDPKAKQSVDDNYVEGYEMTKEKNIDTEPSSSGFSGADMLGTAIVFLVVGIIFYGFRRRGF</sequence>
<evidence type="ECO:0000256" key="1">
    <source>
        <dbReference type="SAM" id="MobiDB-lite"/>
    </source>
</evidence>
<dbReference type="InterPro" id="IPR022409">
    <property type="entry name" value="PKD/Chitinase_dom"/>
</dbReference>
<dbReference type="EMBL" id="CP000300">
    <property type="protein sequence ID" value="ABE51816.1"/>
    <property type="molecule type" value="Genomic_DNA"/>
</dbReference>
<evidence type="ECO:0000313" key="4">
    <source>
        <dbReference type="EMBL" id="ABE51816.1"/>
    </source>
</evidence>
<evidence type="ECO:0000313" key="5">
    <source>
        <dbReference type="Proteomes" id="UP000001979"/>
    </source>
</evidence>
<dbReference type="STRING" id="259564.Mbur_0865"/>
<dbReference type="OrthoDB" id="192131at2157"/>
<dbReference type="GeneID" id="3996863"/>
<dbReference type="Pfam" id="PF02514">
    <property type="entry name" value="CobN-Mg_chel"/>
    <property type="match status" value="2"/>
</dbReference>
<dbReference type="GO" id="GO:0051116">
    <property type="term" value="F:cobaltochelatase activity"/>
    <property type="evidence" value="ECO:0007669"/>
    <property type="project" value="UniProtKB-EC"/>
</dbReference>
<dbReference type="SMART" id="SM00089">
    <property type="entry name" value="PKD"/>
    <property type="match status" value="1"/>
</dbReference>
<keyword evidence="2" id="KW-0472">Membrane</keyword>
<gene>
    <name evidence="4" type="ordered locus">Mbur_0865</name>
</gene>
<keyword evidence="5" id="KW-1185">Reference proteome</keyword>
<dbReference type="Pfam" id="PF18911">
    <property type="entry name" value="PKD_4"/>
    <property type="match status" value="1"/>
</dbReference>
<dbReference type="PROSITE" id="PS50093">
    <property type="entry name" value="PKD"/>
    <property type="match status" value="1"/>
</dbReference>
<feature type="compositionally biased region" description="Polar residues" evidence="1">
    <location>
        <begin position="1986"/>
        <end position="1995"/>
    </location>
</feature>
<dbReference type="InterPro" id="IPR000601">
    <property type="entry name" value="PKD_dom"/>
</dbReference>
<evidence type="ECO:0000256" key="2">
    <source>
        <dbReference type="SAM" id="Phobius"/>
    </source>
</evidence>
<dbReference type="EC" id="6.6.1.2" evidence="4"/>
<proteinExistence type="predicted"/>
<dbReference type="CDD" id="cd00146">
    <property type="entry name" value="PKD"/>
    <property type="match status" value="1"/>
</dbReference>
<dbReference type="Proteomes" id="UP000001979">
    <property type="component" value="Chromosome"/>
</dbReference>
<dbReference type="SUPFAM" id="SSF117074">
    <property type="entry name" value="Hypothetical protein PA1324"/>
    <property type="match status" value="4"/>
</dbReference>
<evidence type="ECO:0000259" key="3">
    <source>
        <dbReference type="PROSITE" id="PS50093"/>
    </source>
</evidence>
<dbReference type="InterPro" id="IPR035986">
    <property type="entry name" value="PKD_dom_sf"/>
</dbReference>
<feature type="transmembrane region" description="Helical" evidence="2">
    <location>
        <begin position="2043"/>
        <end position="2060"/>
    </location>
</feature>
<dbReference type="RefSeq" id="WP_011498969.1">
    <property type="nucleotide sequence ID" value="NC_007955.1"/>
</dbReference>
<dbReference type="HOGENOM" id="CLU_002017_4_0_2"/>
<feature type="domain" description="PKD" evidence="3">
    <location>
        <begin position="392"/>
        <end position="432"/>
    </location>
</feature>
<organism evidence="4 5">
    <name type="scientific">Methanococcoides burtonii (strain DSM 6242 / NBRC 107633 / OCM 468 / ACE-M)</name>
    <dbReference type="NCBI Taxonomy" id="259564"/>
    <lineage>
        <taxon>Archaea</taxon>
        <taxon>Methanobacteriati</taxon>
        <taxon>Methanobacteriota</taxon>
        <taxon>Stenosarchaea group</taxon>
        <taxon>Methanomicrobia</taxon>
        <taxon>Methanosarcinales</taxon>
        <taxon>Methanosarcinaceae</taxon>
        <taxon>Methanococcoides</taxon>
    </lineage>
</organism>
<keyword evidence="4" id="KW-0436">Ligase</keyword>
<keyword evidence="2" id="KW-0812">Transmembrane</keyword>
<name>Q12XL0_METBU</name>
<dbReference type="InterPro" id="IPR013783">
    <property type="entry name" value="Ig-like_fold"/>
</dbReference>
<feature type="region of interest" description="Disordered" evidence="1">
    <location>
        <begin position="1986"/>
        <end position="2011"/>
    </location>
</feature>